<organism evidence="1 2">
    <name type="scientific">Cuscuta australis</name>
    <dbReference type="NCBI Taxonomy" id="267555"/>
    <lineage>
        <taxon>Eukaryota</taxon>
        <taxon>Viridiplantae</taxon>
        <taxon>Streptophyta</taxon>
        <taxon>Embryophyta</taxon>
        <taxon>Tracheophyta</taxon>
        <taxon>Spermatophyta</taxon>
        <taxon>Magnoliopsida</taxon>
        <taxon>eudicotyledons</taxon>
        <taxon>Gunneridae</taxon>
        <taxon>Pentapetalae</taxon>
        <taxon>asterids</taxon>
        <taxon>lamiids</taxon>
        <taxon>Solanales</taxon>
        <taxon>Convolvulaceae</taxon>
        <taxon>Cuscuteae</taxon>
        <taxon>Cuscuta</taxon>
        <taxon>Cuscuta subgen. Grammica</taxon>
        <taxon>Cuscuta sect. Cleistogrammica</taxon>
    </lineage>
</organism>
<comment type="caution">
    <text evidence="1">The sequence shown here is derived from an EMBL/GenBank/DDBJ whole genome shotgun (WGS) entry which is preliminary data.</text>
</comment>
<dbReference type="EMBL" id="NQVE01000203">
    <property type="protein sequence ID" value="RAL39079.1"/>
    <property type="molecule type" value="Genomic_DNA"/>
</dbReference>
<evidence type="ECO:0000313" key="1">
    <source>
        <dbReference type="EMBL" id="RAL39079.1"/>
    </source>
</evidence>
<sequence>MEQEWALAEKQETVDVIVKKNVAKRKIIDRELNSMLRNTKTDYTTGGGNNVTVLVFRPTVLDCYLCYRGLS</sequence>
<name>A0A328D3Y5_9ASTE</name>
<dbReference type="AlphaFoldDB" id="A0A328D3Y5"/>
<dbReference type="Proteomes" id="UP000249390">
    <property type="component" value="Unassembled WGS sequence"/>
</dbReference>
<proteinExistence type="predicted"/>
<accession>A0A328D3Y5</accession>
<reference evidence="1 2" key="1">
    <citation type="submission" date="2018-06" db="EMBL/GenBank/DDBJ databases">
        <title>The Genome of Cuscuta australis (Dodder) Provides Insight into the Evolution of Plant Parasitism.</title>
        <authorList>
            <person name="Liu H."/>
        </authorList>
    </citation>
    <scope>NUCLEOTIDE SEQUENCE [LARGE SCALE GENOMIC DNA]</scope>
    <source>
        <strain evidence="2">cv. Yunnan</strain>
        <tissue evidence="1">Vines</tissue>
    </source>
</reference>
<gene>
    <name evidence="1" type="ORF">DM860_011565</name>
</gene>
<evidence type="ECO:0000313" key="2">
    <source>
        <dbReference type="Proteomes" id="UP000249390"/>
    </source>
</evidence>
<protein>
    <submittedName>
        <fullName evidence="1">Uncharacterized protein</fullName>
    </submittedName>
</protein>
<keyword evidence="2" id="KW-1185">Reference proteome</keyword>